<dbReference type="EMBL" id="JAEVHL010000009">
    <property type="protein sequence ID" value="MBM0274629.1"/>
    <property type="molecule type" value="Genomic_DNA"/>
</dbReference>
<accession>A0ABS1YB57</accession>
<comment type="caution">
    <text evidence="1">The sequence shown here is derived from an EMBL/GenBank/DDBJ whole genome shotgun (WGS) entry which is preliminary data.</text>
</comment>
<evidence type="ECO:0000313" key="2">
    <source>
        <dbReference type="Proteomes" id="UP000622245"/>
    </source>
</evidence>
<organism evidence="1 2">
    <name type="scientific">Micromonospora tarensis</name>
    <dbReference type="NCBI Taxonomy" id="2806100"/>
    <lineage>
        <taxon>Bacteria</taxon>
        <taxon>Bacillati</taxon>
        <taxon>Actinomycetota</taxon>
        <taxon>Actinomycetes</taxon>
        <taxon>Micromonosporales</taxon>
        <taxon>Micromonosporaceae</taxon>
        <taxon>Micromonospora</taxon>
    </lineage>
</organism>
<name>A0ABS1YB57_9ACTN</name>
<sequence>MGTDSWKGHVNGVLYGTQFDRALDDAVVKRVADGVATGLYPGGLAETRDALDQALRYSGPLNDQAETHHSEDEIRAFLRRLSATLASTPSQT</sequence>
<proteinExistence type="predicted"/>
<reference evidence="1 2" key="1">
    <citation type="submission" date="2021-01" db="EMBL/GenBank/DDBJ databases">
        <title>Draft genome sequence of Micromonospora sp. strain STR1s_6.</title>
        <authorList>
            <person name="Karlyshev A."/>
            <person name="Jawad R."/>
        </authorList>
    </citation>
    <scope>NUCLEOTIDE SEQUENCE [LARGE SCALE GENOMIC DNA]</scope>
    <source>
        <strain evidence="1 2">STR1S-6</strain>
    </source>
</reference>
<keyword evidence="2" id="KW-1185">Reference proteome</keyword>
<gene>
    <name evidence="1" type="ORF">JM949_03730</name>
</gene>
<dbReference type="RefSeq" id="WP_203147048.1">
    <property type="nucleotide sequence ID" value="NZ_JAEVHL010000009.1"/>
</dbReference>
<evidence type="ECO:0000313" key="1">
    <source>
        <dbReference type="EMBL" id="MBM0274629.1"/>
    </source>
</evidence>
<dbReference type="Proteomes" id="UP000622245">
    <property type="component" value="Unassembled WGS sequence"/>
</dbReference>
<protein>
    <submittedName>
        <fullName evidence="1">Uncharacterized protein</fullName>
    </submittedName>
</protein>